<comment type="similarity">
    <text evidence="1">Belongs to the peptidase C59 family.</text>
</comment>
<dbReference type="Proteomes" id="UP000001062">
    <property type="component" value="Chromosome"/>
</dbReference>
<dbReference type="Gene3D" id="3.60.60.10">
    <property type="entry name" value="Penicillin V Acylase, Chain A"/>
    <property type="match status" value="2"/>
</dbReference>
<keyword evidence="2 4" id="KW-0378">Hydrolase</keyword>
<dbReference type="PANTHER" id="PTHR35527">
    <property type="entry name" value="CHOLOYLGLYCINE HYDROLASE"/>
    <property type="match status" value="1"/>
</dbReference>
<dbReference type="RefSeq" id="WP_013661800.1">
    <property type="nucleotide sequence ID" value="NC_015276.1"/>
</dbReference>
<dbReference type="Pfam" id="PF02275">
    <property type="entry name" value="CBAH"/>
    <property type="match status" value="1"/>
</dbReference>
<accession>F2JXJ7</accession>
<evidence type="ECO:0000256" key="2">
    <source>
        <dbReference type="ARBA" id="ARBA00022801"/>
    </source>
</evidence>
<evidence type="ECO:0000259" key="3">
    <source>
        <dbReference type="Pfam" id="PF02275"/>
    </source>
</evidence>
<dbReference type="HOGENOM" id="CLU_868201_0_0_6"/>
<evidence type="ECO:0000256" key="1">
    <source>
        <dbReference type="ARBA" id="ARBA00006625"/>
    </source>
</evidence>
<sequence>MCTDFMLRTDNQFYVNGRSMTRSEELHSKLFFRKAGHEFKAKVRQYRAQYSWRSHYSFMGMSVLGQDAVVDGMNTEGLSGGAFWSSKSSLLSRNQSDDVLDNLDLLQWVLSQFSTCHQVIQALGKEAITDRSKNEFFEYLEHSNQSSLVASYAATQHGIDEVNALISDHCQMRFILYDQTGHSIAIECIEGKIRAYNNPVYLLPSPKQFIRTAFMNRLTVSPEVEQRVIEFNFHILNTFDFAKQVDDNGFSEEENHDIQWVVSKDLSNLIFSVSFRGADQMYSIDLRNVNWDAWNGIHYQPSLSLDSMPKSKRTAAYALT</sequence>
<dbReference type="PANTHER" id="PTHR35527:SF2">
    <property type="entry name" value="HYDROLASE"/>
    <property type="match status" value="1"/>
</dbReference>
<dbReference type="KEGG" id="mme:Marme_2666"/>
<dbReference type="SUPFAM" id="SSF56235">
    <property type="entry name" value="N-terminal nucleophile aminohydrolases (Ntn hydrolases)"/>
    <property type="match status" value="1"/>
</dbReference>
<dbReference type="InterPro" id="IPR029132">
    <property type="entry name" value="CBAH/NAAA_C"/>
</dbReference>
<gene>
    <name evidence="4" type="ordered locus">Marme_2666</name>
</gene>
<dbReference type="GO" id="GO:0016787">
    <property type="term" value="F:hydrolase activity"/>
    <property type="evidence" value="ECO:0007669"/>
    <property type="project" value="UniProtKB-KW"/>
</dbReference>
<evidence type="ECO:0000313" key="4">
    <source>
        <dbReference type="EMBL" id="ADZ91897.1"/>
    </source>
</evidence>
<proteinExistence type="inferred from homology"/>
<keyword evidence="5" id="KW-1185">Reference proteome</keyword>
<feature type="domain" description="Choloylglycine hydrolase/NAAA C-terminal" evidence="3">
    <location>
        <begin position="2"/>
        <end position="199"/>
    </location>
</feature>
<dbReference type="PATRIC" id="fig|717774.3.peg.2752"/>
<reference evidence="4 5" key="1">
    <citation type="journal article" date="2012" name="Stand. Genomic Sci.">
        <title>Complete genome sequence of the melanogenic marine bacterium Marinomonas mediterranea type strain (MMB-1(T)).</title>
        <authorList>
            <person name="Lucas-Elio P."/>
            <person name="Goodwin L."/>
            <person name="Woyke T."/>
            <person name="Pitluck S."/>
            <person name="Nolan M."/>
            <person name="Kyrpides N.C."/>
            <person name="Detter J.C."/>
            <person name="Copeland A."/>
            <person name="Teshima H."/>
            <person name="Bruce D."/>
            <person name="Detter C."/>
            <person name="Tapia R."/>
            <person name="Han S."/>
            <person name="Land M.L."/>
            <person name="Ivanova N."/>
            <person name="Mikhailova N."/>
            <person name="Johnston A.W."/>
            <person name="Sanchez-Amat A."/>
        </authorList>
    </citation>
    <scope>NUCLEOTIDE SEQUENCE [LARGE SCALE GENOMIC DNA]</scope>
    <source>
        <strain evidence="5">ATCC 700492 / JCM 21426 / NBRC 103028 / MMB-1</strain>
    </source>
</reference>
<evidence type="ECO:0000313" key="5">
    <source>
        <dbReference type="Proteomes" id="UP000001062"/>
    </source>
</evidence>
<name>F2JXJ7_MARM1</name>
<dbReference type="EMBL" id="CP002583">
    <property type="protein sequence ID" value="ADZ91897.1"/>
    <property type="molecule type" value="Genomic_DNA"/>
</dbReference>
<dbReference type="OrthoDB" id="9794717at2"/>
<dbReference type="InterPro" id="IPR052193">
    <property type="entry name" value="Peptidase_C59"/>
</dbReference>
<dbReference type="InterPro" id="IPR029055">
    <property type="entry name" value="Ntn_hydrolases_N"/>
</dbReference>
<organism evidence="4 5">
    <name type="scientific">Marinomonas mediterranea (strain ATCC 700492 / JCM 21426 / NBRC 103028 / MMB-1)</name>
    <dbReference type="NCBI Taxonomy" id="717774"/>
    <lineage>
        <taxon>Bacteria</taxon>
        <taxon>Pseudomonadati</taxon>
        <taxon>Pseudomonadota</taxon>
        <taxon>Gammaproteobacteria</taxon>
        <taxon>Oceanospirillales</taxon>
        <taxon>Oceanospirillaceae</taxon>
        <taxon>Marinomonas</taxon>
    </lineage>
</organism>
<dbReference type="AlphaFoldDB" id="F2JXJ7"/>
<dbReference type="eggNOG" id="COG3049">
    <property type="taxonomic scope" value="Bacteria"/>
</dbReference>
<protein>
    <submittedName>
        <fullName evidence="4">Choloylglycine hydrolase</fullName>
    </submittedName>
</protein>